<feature type="region of interest" description="Disordered" evidence="1">
    <location>
        <begin position="1"/>
        <end position="25"/>
    </location>
</feature>
<reference evidence="3" key="1">
    <citation type="submission" date="2008-07" db="EMBL/GenBank/DDBJ databases">
        <title>Annotation of Ajellomyces capsulatus strain H88.</title>
        <authorList>
            <person name="Champion M."/>
            <person name="Cuomo C."/>
            <person name="Ma L.-J."/>
            <person name="Henn M.R."/>
            <person name="Sil A."/>
            <person name="Goldman B."/>
            <person name="Young S.K."/>
            <person name="Kodira C.D."/>
            <person name="Zeng Q."/>
            <person name="Koehrsen M."/>
            <person name="Alvarado L."/>
            <person name="Berlin A."/>
            <person name="Borenstein D."/>
            <person name="Chen Z."/>
            <person name="Engels R."/>
            <person name="Freedman E."/>
            <person name="Gellesch M."/>
            <person name="Goldberg J."/>
            <person name="Griggs A."/>
            <person name="Gujja S."/>
            <person name="Heiman D."/>
            <person name="Hepburn T."/>
            <person name="Howarth C."/>
            <person name="Jen D."/>
            <person name="Larson L."/>
            <person name="Lewis B."/>
            <person name="Mehta T."/>
            <person name="Park D."/>
            <person name="Pearson M."/>
            <person name="Roberts A."/>
            <person name="Saif S."/>
            <person name="Shea T."/>
            <person name="Shenoy N."/>
            <person name="Sisk P."/>
            <person name="Stolte C."/>
            <person name="Sykes S."/>
            <person name="Walk T."/>
            <person name="White J."/>
            <person name="Yandava C."/>
            <person name="Klein B."/>
            <person name="McEwen J.G."/>
            <person name="Puccia R."/>
            <person name="Goldman G.H."/>
            <person name="Felipe M.S."/>
            <person name="Nino-Vega G."/>
            <person name="San-Blas G."/>
            <person name="Taylor J."/>
            <person name="Mendoza L."/>
            <person name="Galagan J."/>
            <person name="Nusbaum C."/>
            <person name="Birren B."/>
        </authorList>
    </citation>
    <scope>NUCLEOTIDE SEQUENCE [LARGE SCALE GENOMIC DNA]</scope>
    <source>
        <strain evidence="3">H88</strain>
    </source>
</reference>
<evidence type="ECO:0000256" key="1">
    <source>
        <dbReference type="SAM" id="MobiDB-lite"/>
    </source>
</evidence>
<evidence type="ECO:0000313" key="2">
    <source>
        <dbReference type="EMBL" id="EGC48428.1"/>
    </source>
</evidence>
<dbReference type="OrthoDB" id="5417695at2759"/>
<dbReference type="HOGENOM" id="CLU_2060795_0_0_1"/>
<accession>F0URA1</accession>
<dbReference type="Proteomes" id="UP000008142">
    <property type="component" value="Unassembled WGS sequence"/>
</dbReference>
<gene>
    <name evidence="2" type="ORF">HCEG_07643</name>
</gene>
<dbReference type="EMBL" id="DS990641">
    <property type="protein sequence ID" value="EGC48428.1"/>
    <property type="molecule type" value="Genomic_DNA"/>
</dbReference>
<proteinExistence type="predicted"/>
<dbReference type="AlphaFoldDB" id="F0URA1"/>
<protein>
    <submittedName>
        <fullName evidence="2">Predicted protein</fullName>
    </submittedName>
</protein>
<organism evidence="3">
    <name type="scientific">Ajellomyces capsulatus (strain H88)</name>
    <name type="common">Darling's disease fungus</name>
    <name type="synonym">Histoplasma capsulatum</name>
    <dbReference type="NCBI Taxonomy" id="544711"/>
    <lineage>
        <taxon>Eukaryota</taxon>
        <taxon>Fungi</taxon>
        <taxon>Dikarya</taxon>
        <taxon>Ascomycota</taxon>
        <taxon>Pezizomycotina</taxon>
        <taxon>Eurotiomycetes</taxon>
        <taxon>Eurotiomycetidae</taxon>
        <taxon>Onygenales</taxon>
        <taxon>Ajellomycetaceae</taxon>
        <taxon>Histoplasma</taxon>
    </lineage>
</organism>
<feature type="compositionally biased region" description="Pro residues" evidence="1">
    <location>
        <begin position="14"/>
        <end position="25"/>
    </location>
</feature>
<sequence length="119" mass="13100">MKAHLDVVENGDVFPPPPPPPPPTAPQWMEFVWKGSMGILDRLDDTAPRCMGNLKLEMRDSNTILVAWKQRLDYRIMGSFTIYEAAKGLIPIEVIVGSGIDVVMAERVSGVTFFGGIGK</sequence>
<name>F0URA1_AJEC8</name>
<dbReference type="OMA" id="DTAPRCM"/>
<evidence type="ECO:0000313" key="3">
    <source>
        <dbReference type="Proteomes" id="UP000008142"/>
    </source>
</evidence>